<organism evidence="3 4">
    <name type="scientific">Teichococcus coralli</name>
    <dbReference type="NCBI Taxonomy" id="2545983"/>
    <lineage>
        <taxon>Bacteria</taxon>
        <taxon>Pseudomonadati</taxon>
        <taxon>Pseudomonadota</taxon>
        <taxon>Alphaproteobacteria</taxon>
        <taxon>Acetobacterales</taxon>
        <taxon>Roseomonadaceae</taxon>
        <taxon>Roseomonas</taxon>
    </lineage>
</organism>
<dbReference type="EMBL" id="SNVJ01000009">
    <property type="protein sequence ID" value="MXP64086.1"/>
    <property type="molecule type" value="Genomic_DNA"/>
</dbReference>
<accession>A0A845BD91</accession>
<evidence type="ECO:0000256" key="1">
    <source>
        <dbReference type="SAM" id="MobiDB-lite"/>
    </source>
</evidence>
<dbReference type="Gene3D" id="1.10.101.10">
    <property type="entry name" value="PGBD-like superfamily/PGBD"/>
    <property type="match status" value="1"/>
</dbReference>
<dbReference type="Pfam" id="PF01471">
    <property type="entry name" value="PG_binding_1"/>
    <property type="match status" value="1"/>
</dbReference>
<dbReference type="SUPFAM" id="SSF47090">
    <property type="entry name" value="PGBD-like"/>
    <property type="match status" value="1"/>
</dbReference>
<sequence>MARASPRSPGSPEARAVRGAPASRARHGDEGTSPAARRKADAASGRGCCRRRAATVLIRNQNKQASLIWEDTMGESHGATANLASDAIALPGTVDLVVDASQLADRLFMPQSPAAWFSPEMPVDVELEHGYTLQFAVRRGQEFAAGSHVADVAHSTGRIALELGLVATIVHRLDGLLSAAVESTLRGEASAPFVFLDQTHRVFRITEEELRLFWQNPFTSRYTAGTSYLSFEVVEVHPGSTKVRHRIKVASVAVGAIGTILVVTGDAAEAAKKIMEAGQSGYTMIFNRDEEKRKQLADDMYNQLVVEVQKGNYRMLQDYLRAAGHDPGKSDGVVGPMTRGAIEGFEKANGLPVTGSPKGSPMLRILTRLAAEKVKVP</sequence>
<feature type="region of interest" description="Disordered" evidence="1">
    <location>
        <begin position="1"/>
        <end position="45"/>
    </location>
</feature>
<dbReference type="Proteomes" id="UP000460715">
    <property type="component" value="Unassembled WGS sequence"/>
</dbReference>
<feature type="domain" description="Peptidoglycan binding-like" evidence="2">
    <location>
        <begin position="312"/>
        <end position="355"/>
    </location>
</feature>
<dbReference type="OrthoDB" id="9799970at2"/>
<evidence type="ECO:0000259" key="2">
    <source>
        <dbReference type="Pfam" id="PF01471"/>
    </source>
</evidence>
<dbReference type="InterPro" id="IPR036366">
    <property type="entry name" value="PGBDSf"/>
</dbReference>
<evidence type="ECO:0000313" key="4">
    <source>
        <dbReference type="Proteomes" id="UP000460715"/>
    </source>
</evidence>
<protein>
    <submittedName>
        <fullName evidence="3">Peptidoglycan-binding protein</fullName>
    </submittedName>
</protein>
<evidence type="ECO:0000313" key="3">
    <source>
        <dbReference type="EMBL" id="MXP64086.1"/>
    </source>
</evidence>
<name>A0A845BD91_9PROT</name>
<dbReference type="InterPro" id="IPR002477">
    <property type="entry name" value="Peptidoglycan-bd-like"/>
</dbReference>
<keyword evidence="4" id="KW-1185">Reference proteome</keyword>
<gene>
    <name evidence="3" type="ORF">E0493_12100</name>
</gene>
<dbReference type="InterPro" id="IPR036365">
    <property type="entry name" value="PGBD-like_sf"/>
</dbReference>
<reference evidence="3 4" key="1">
    <citation type="submission" date="2019-03" db="EMBL/GenBank/DDBJ databases">
        <title>Roseomonas sp. a novel Roseomonas species isolated from Sea whip Gorgonian.</title>
        <authorList>
            <person name="Li F."/>
            <person name="Pan X."/>
            <person name="Huang S."/>
            <person name="Li Z."/>
            <person name="Meng B."/>
        </authorList>
    </citation>
    <scope>NUCLEOTIDE SEQUENCE [LARGE SCALE GENOMIC DNA]</scope>
    <source>
        <strain evidence="3 4">M0104</strain>
    </source>
</reference>
<proteinExistence type="predicted"/>
<dbReference type="AlphaFoldDB" id="A0A845BD91"/>
<comment type="caution">
    <text evidence="3">The sequence shown here is derived from an EMBL/GenBank/DDBJ whole genome shotgun (WGS) entry which is preliminary data.</text>
</comment>